<feature type="compositionally biased region" description="Low complexity" evidence="1">
    <location>
        <begin position="32"/>
        <end position="49"/>
    </location>
</feature>
<reference evidence="3" key="1">
    <citation type="journal article" date="2013" name="Science">
        <title>The Amborella genome and the evolution of flowering plants.</title>
        <authorList>
            <consortium name="Amborella Genome Project"/>
        </authorList>
    </citation>
    <scope>NUCLEOTIDE SEQUENCE [LARGE SCALE GENOMIC DNA]</scope>
</reference>
<feature type="compositionally biased region" description="Basic and acidic residues" evidence="1">
    <location>
        <begin position="50"/>
        <end position="59"/>
    </location>
</feature>
<dbReference type="EMBL" id="KI392664">
    <property type="protein sequence ID" value="ERN11924.1"/>
    <property type="molecule type" value="Genomic_DNA"/>
</dbReference>
<sequence>MFVPISQCPGCHHDRCGRHQLEHARGKWASLKLGWGSKGGSSSDQGQKGSETKRWGEGD</sequence>
<name>W1PVS0_AMBTC</name>
<organism evidence="2 3">
    <name type="scientific">Amborella trichopoda</name>
    <dbReference type="NCBI Taxonomy" id="13333"/>
    <lineage>
        <taxon>Eukaryota</taxon>
        <taxon>Viridiplantae</taxon>
        <taxon>Streptophyta</taxon>
        <taxon>Embryophyta</taxon>
        <taxon>Tracheophyta</taxon>
        <taxon>Spermatophyta</taxon>
        <taxon>Magnoliopsida</taxon>
        <taxon>Amborellales</taxon>
        <taxon>Amborellaceae</taxon>
        <taxon>Amborella</taxon>
    </lineage>
</organism>
<evidence type="ECO:0000313" key="3">
    <source>
        <dbReference type="Proteomes" id="UP000017836"/>
    </source>
</evidence>
<proteinExistence type="predicted"/>
<protein>
    <submittedName>
        <fullName evidence="2">Uncharacterized protein</fullName>
    </submittedName>
</protein>
<dbReference type="Gramene" id="ERN11924">
    <property type="protein sequence ID" value="ERN11924"/>
    <property type="gene ID" value="AMTR_s00020p00246050"/>
</dbReference>
<dbReference type="Proteomes" id="UP000017836">
    <property type="component" value="Unassembled WGS sequence"/>
</dbReference>
<dbReference type="HOGENOM" id="CLU_2963895_0_0_1"/>
<gene>
    <name evidence="2" type="ORF">AMTR_s00020p00246050</name>
</gene>
<dbReference type="AlphaFoldDB" id="W1PVS0"/>
<evidence type="ECO:0000313" key="2">
    <source>
        <dbReference type="EMBL" id="ERN11924.1"/>
    </source>
</evidence>
<feature type="region of interest" description="Disordered" evidence="1">
    <location>
        <begin position="32"/>
        <end position="59"/>
    </location>
</feature>
<keyword evidence="3" id="KW-1185">Reference proteome</keyword>
<evidence type="ECO:0000256" key="1">
    <source>
        <dbReference type="SAM" id="MobiDB-lite"/>
    </source>
</evidence>
<accession>W1PVS0</accession>